<feature type="binding site" evidence="14">
    <location>
        <position position="906"/>
    </location>
    <ligand>
        <name>Mg(2+)</name>
        <dbReference type="ChEBI" id="CHEBI:18420"/>
    </ligand>
</feature>
<dbReference type="InterPro" id="IPR023299">
    <property type="entry name" value="ATPase_P-typ_cyto_dom_N"/>
</dbReference>
<feature type="transmembrane region" description="Helical" evidence="15">
    <location>
        <begin position="80"/>
        <end position="97"/>
    </location>
</feature>
<dbReference type="InterPro" id="IPR032630">
    <property type="entry name" value="P_typ_ATPase_c"/>
</dbReference>
<feature type="transmembrane region" description="Helical" evidence="15">
    <location>
        <begin position="968"/>
        <end position="989"/>
    </location>
</feature>
<feature type="binding site" evidence="13">
    <location>
        <position position="784"/>
    </location>
    <ligand>
        <name>ATP</name>
        <dbReference type="ChEBI" id="CHEBI:30616"/>
    </ligand>
</feature>
<dbReference type="GO" id="GO:0005886">
    <property type="term" value="C:plasma membrane"/>
    <property type="evidence" value="ECO:0007669"/>
    <property type="project" value="TreeGrafter"/>
</dbReference>
<keyword evidence="8 15" id="KW-1278">Translocase</keyword>
<keyword evidence="4 14" id="KW-0479">Metal-binding</keyword>
<feature type="domain" description="P-type ATPase C-terminal" evidence="18">
    <location>
        <begin position="928"/>
        <end position="1036"/>
    </location>
</feature>
<dbReference type="InterPro" id="IPR008250">
    <property type="entry name" value="ATPase_P-typ_transduc_dom_A_sf"/>
</dbReference>
<evidence type="ECO:0000313" key="21">
    <source>
        <dbReference type="Proteomes" id="UP001190700"/>
    </source>
</evidence>
<evidence type="ECO:0000313" key="20">
    <source>
        <dbReference type="EMBL" id="KAK3283337.1"/>
    </source>
</evidence>
<dbReference type="EMBL" id="LGRX02013179">
    <property type="protein sequence ID" value="KAK3266342.1"/>
    <property type="molecule type" value="Genomic_DNA"/>
</dbReference>
<dbReference type="Gene3D" id="2.70.150.10">
    <property type="entry name" value="Calcium-transporting ATPase, cytoplasmic transduction domain A"/>
    <property type="match status" value="1"/>
</dbReference>
<evidence type="ECO:0000256" key="8">
    <source>
        <dbReference type="ARBA" id="ARBA00022967"/>
    </source>
</evidence>
<keyword evidence="21" id="KW-1185">Reference proteome</keyword>
<keyword evidence="3 15" id="KW-0812">Transmembrane</keyword>
<evidence type="ECO:0000256" key="5">
    <source>
        <dbReference type="ARBA" id="ARBA00022741"/>
    </source>
</evidence>
<dbReference type="Pfam" id="PF16209">
    <property type="entry name" value="PhoLip_ATPase_N"/>
    <property type="match status" value="1"/>
</dbReference>
<feature type="transmembrane region" description="Helical" evidence="15">
    <location>
        <begin position="400"/>
        <end position="423"/>
    </location>
</feature>
<keyword evidence="10 15" id="KW-0472">Membrane</keyword>
<keyword evidence="9 15" id="KW-1133">Transmembrane helix</keyword>
<feature type="binding site" evidence="13">
    <location>
        <position position="702"/>
    </location>
    <ligand>
        <name>ATP</name>
        <dbReference type="ChEBI" id="CHEBI:30616"/>
    </ligand>
</feature>
<feature type="binding site" evidence="13">
    <location>
        <position position="470"/>
    </location>
    <ligand>
        <name>ATP</name>
        <dbReference type="ChEBI" id="CHEBI:30616"/>
    </ligand>
</feature>
<keyword evidence="5 13" id="KW-0547">Nucleotide-binding</keyword>
<reference evidence="19" key="2">
    <citation type="submission" date="2023-06" db="EMBL/GenBank/DDBJ databases">
        <title>Long-read-based genome assembly of the green algal bacterivore Cymbomonas tetramitiformis.</title>
        <authorList>
            <person name="Gyaltshen Y."/>
            <person name="Rozenberg A."/>
            <person name="Paasch A."/>
            <person name="Burns J.A."/>
            <person name="Warring S."/>
            <person name="Larson R."/>
            <person name="Maurer-Alcala X."/>
            <person name="Dacks J."/>
            <person name="Kim E."/>
        </authorList>
    </citation>
    <scope>NUCLEOTIDE SEQUENCE</scope>
    <source>
        <strain evidence="19">PLY_AMNH</strain>
    </source>
</reference>
<feature type="compositionally biased region" description="Polar residues" evidence="16">
    <location>
        <begin position="243"/>
        <end position="252"/>
    </location>
</feature>
<feature type="binding site" evidence="13">
    <location>
        <position position="905"/>
    </location>
    <ligand>
        <name>ATP</name>
        <dbReference type="ChEBI" id="CHEBI:30616"/>
    </ligand>
</feature>
<dbReference type="GO" id="GO:0045332">
    <property type="term" value="P:phospholipid translocation"/>
    <property type="evidence" value="ECO:0007669"/>
    <property type="project" value="TreeGrafter"/>
</dbReference>
<dbReference type="EC" id="7.6.2.1" evidence="15"/>
<evidence type="ECO:0000256" key="2">
    <source>
        <dbReference type="ARBA" id="ARBA00008109"/>
    </source>
</evidence>
<feature type="binding site" evidence="13">
    <location>
        <position position="469"/>
    </location>
    <ligand>
        <name>ATP</name>
        <dbReference type="ChEBI" id="CHEBI:30616"/>
    </ligand>
</feature>
<feature type="region of interest" description="Disordered" evidence="16">
    <location>
        <begin position="243"/>
        <end position="265"/>
    </location>
</feature>
<dbReference type="SFLD" id="SFLDS00003">
    <property type="entry name" value="Haloacid_Dehalogenase"/>
    <property type="match status" value="1"/>
</dbReference>
<comment type="catalytic activity">
    <reaction evidence="11 15">
        <text>ATP + H2O + phospholipidSide 1 = ADP + phosphate + phospholipidSide 2.</text>
        <dbReference type="EC" id="7.6.2.1"/>
    </reaction>
</comment>
<keyword evidence="7 14" id="KW-0460">Magnesium</keyword>
<accession>A0AAE0KZG8</accession>
<evidence type="ECO:0000256" key="16">
    <source>
        <dbReference type="SAM" id="MobiDB-lite"/>
    </source>
</evidence>
<dbReference type="SUPFAM" id="SSF81665">
    <property type="entry name" value="Calcium ATPase, transmembrane domain M"/>
    <property type="match status" value="1"/>
</dbReference>
<dbReference type="NCBIfam" id="TIGR01494">
    <property type="entry name" value="ATPase_P-type"/>
    <property type="match status" value="1"/>
</dbReference>
<dbReference type="InterPro" id="IPR023298">
    <property type="entry name" value="ATPase_P-typ_TM_dom_sf"/>
</dbReference>
<evidence type="ECO:0000256" key="12">
    <source>
        <dbReference type="PIRSR" id="PIRSR606539-1"/>
    </source>
</evidence>
<protein>
    <recommendedName>
        <fullName evidence="15">Phospholipid-transporting ATPase</fullName>
        <ecNumber evidence="15">7.6.2.1</ecNumber>
    </recommendedName>
</protein>
<feature type="binding site" evidence="13">
    <location>
        <position position="875"/>
    </location>
    <ligand>
        <name>ATP</name>
        <dbReference type="ChEBI" id="CHEBI:30616"/>
    </ligand>
</feature>
<gene>
    <name evidence="19" type="ORF">CYMTET_25029</name>
    <name evidence="20" type="ORF">CYMTET_8964</name>
</gene>
<dbReference type="EMBL" id="LGRX02002878">
    <property type="protein sequence ID" value="KAK3283337.1"/>
    <property type="molecule type" value="Genomic_DNA"/>
</dbReference>
<organism evidence="19 21">
    <name type="scientific">Cymbomonas tetramitiformis</name>
    <dbReference type="NCBI Taxonomy" id="36881"/>
    <lineage>
        <taxon>Eukaryota</taxon>
        <taxon>Viridiplantae</taxon>
        <taxon>Chlorophyta</taxon>
        <taxon>Pyramimonadophyceae</taxon>
        <taxon>Pyramimonadales</taxon>
        <taxon>Pyramimonadaceae</taxon>
        <taxon>Cymbomonas</taxon>
    </lineage>
</organism>
<reference evidence="19 21" key="1">
    <citation type="journal article" date="2015" name="Genome Biol. Evol.">
        <title>Comparative Genomics of a Bacterivorous Green Alga Reveals Evolutionary Causalities and Consequences of Phago-Mixotrophic Mode of Nutrition.</title>
        <authorList>
            <person name="Burns J.A."/>
            <person name="Paasch A."/>
            <person name="Narechania A."/>
            <person name="Kim E."/>
        </authorList>
    </citation>
    <scope>NUCLEOTIDE SEQUENCE [LARGE SCALE GENOMIC DNA]</scope>
    <source>
        <strain evidence="19">PLY_AMNH</strain>
    </source>
</reference>
<evidence type="ECO:0000256" key="13">
    <source>
        <dbReference type="PIRSR" id="PIRSR606539-2"/>
    </source>
</evidence>
<evidence type="ECO:0000256" key="15">
    <source>
        <dbReference type="RuleBase" id="RU362033"/>
    </source>
</evidence>
<comment type="subcellular location">
    <subcellularLocation>
        <location evidence="1 15">Membrane</location>
        <topology evidence="1 15">Multi-pass membrane protein</topology>
    </subcellularLocation>
</comment>
<evidence type="ECO:0000256" key="4">
    <source>
        <dbReference type="ARBA" id="ARBA00022723"/>
    </source>
</evidence>
<dbReference type="SUPFAM" id="SSF81653">
    <property type="entry name" value="Calcium ATPase, transduction domain A"/>
    <property type="match status" value="1"/>
</dbReference>
<dbReference type="PANTHER" id="PTHR24092:SF91">
    <property type="entry name" value="PHOSPHOLIPID-TRANSPORTING ATPASE 1"/>
    <property type="match status" value="1"/>
</dbReference>
<name>A0AAE0KZG8_9CHLO</name>
<feature type="binding site" evidence="13">
    <location>
        <position position="782"/>
    </location>
    <ligand>
        <name>ATP</name>
        <dbReference type="ChEBI" id="CHEBI:30616"/>
    </ligand>
</feature>
<dbReference type="AlphaFoldDB" id="A0AAE0KZG8"/>
<dbReference type="Gene3D" id="3.40.1110.10">
    <property type="entry name" value="Calcium-transporting ATPase, cytoplasmic domain N"/>
    <property type="match status" value="2"/>
</dbReference>
<dbReference type="GO" id="GO:0016887">
    <property type="term" value="F:ATP hydrolysis activity"/>
    <property type="evidence" value="ECO:0007669"/>
    <property type="project" value="InterPro"/>
</dbReference>
<dbReference type="InterPro" id="IPR001757">
    <property type="entry name" value="P_typ_ATPase"/>
</dbReference>
<dbReference type="InterPro" id="IPR023214">
    <property type="entry name" value="HAD_sf"/>
</dbReference>
<dbReference type="Pfam" id="PF13246">
    <property type="entry name" value="Cation_ATPase"/>
    <property type="match status" value="1"/>
</dbReference>
<dbReference type="SUPFAM" id="SSF81660">
    <property type="entry name" value="Metal cation-transporting ATPase, ATP-binding domain N"/>
    <property type="match status" value="1"/>
</dbReference>
<evidence type="ECO:0000256" key="9">
    <source>
        <dbReference type="ARBA" id="ARBA00022989"/>
    </source>
</evidence>
<comment type="cofactor">
    <cofactor evidence="14">
        <name>Mg(2+)</name>
        <dbReference type="ChEBI" id="CHEBI:18420"/>
    </cofactor>
</comment>
<evidence type="ECO:0000256" key="3">
    <source>
        <dbReference type="ARBA" id="ARBA00022692"/>
    </source>
</evidence>
<dbReference type="PANTHER" id="PTHR24092">
    <property type="entry name" value="PROBABLE PHOSPHOLIPID-TRANSPORTING ATPASE"/>
    <property type="match status" value="1"/>
</dbReference>
<feature type="binding site" evidence="14">
    <location>
        <position position="470"/>
    </location>
    <ligand>
        <name>Mg(2+)</name>
        <dbReference type="ChEBI" id="CHEBI:18420"/>
    </ligand>
</feature>
<dbReference type="SFLD" id="SFLDF00027">
    <property type="entry name" value="p-type_atpase"/>
    <property type="match status" value="1"/>
</dbReference>
<proteinExistence type="inferred from homology"/>
<evidence type="ECO:0000256" key="11">
    <source>
        <dbReference type="ARBA" id="ARBA00034036"/>
    </source>
</evidence>
<feature type="binding site" evidence="13">
    <location>
        <position position="604"/>
    </location>
    <ligand>
        <name>ATP</name>
        <dbReference type="ChEBI" id="CHEBI:30616"/>
    </ligand>
</feature>
<dbReference type="SUPFAM" id="SSF56784">
    <property type="entry name" value="HAD-like"/>
    <property type="match status" value="1"/>
</dbReference>
<evidence type="ECO:0000259" key="18">
    <source>
        <dbReference type="Pfam" id="PF16212"/>
    </source>
</evidence>
<dbReference type="InterPro" id="IPR018303">
    <property type="entry name" value="ATPase_P-typ_P_site"/>
</dbReference>
<sequence length="1067" mass="115665">MSAAENRLVYCGDPEKSECARVASAPRFSPNISRTTRYTLLTFLPHNLFEQFRRPAYLYFLLILLLNQLPWLAVFGRTASLFPLLTVILVTGAKDAYEDLRRFAADRKENQRDVEVLRRSKDGVDRADRCCFRDLRVGDLVRVTSTAPEFPADLILVSSSRHEGDCFVETSNLDGESNLKPRDPVGALHAAILAASENSQAQTADSSHNPSARAPGAIPAMVAAVRRYQLVCEEPTPQLYSFNGRCQPSSSDLEAPGSLRPHPKDDAEMEQGLVENGAAGSAPLVYPLGPANLLLRGCRLMNTSWVLGVVVGTGNETKAALNSRPAGSKRSQLERQLDRCMLLLGIALGAMCLFGAVGCALWMEEHAGAGSSLTRLPYLGEGVDDNTNAQGAYQGPAMEAMLMFFSCIIMFQVMIPIALYVSVELVRLLQAHLMACDQHMCSAEGVHMRCRALNINEDLGQVRWVFTDKTGTLTENRMSLRRLLLASGRLHSVACDAARPSPSEPTTTLEAAAQNKDGARVGLSKSQGGSGSRELLQAGLPQIDDGEPPALPHAANADRGLHSLMLGVSLCNTVLPEQALGQCAGGEERSTDGKGRYQGESSDEVALVEAAAEHGWRLVARGAKHVGLEVHGQVQEFVLVGLNEFDHMRMGMSVVVRGADGRCRLLWKGADSALVRNLAEDSAADWSRVECQLDELAKLGLRVMCYGERELSEEQVARYVADQQQASMCPQDRSWKLSQCAEQIECGLRFTGATGIQDALQRGAAETVAQLREAGMRVMMLTGDKLETAIAVAQGSGLITAQMDCCVINGESGAKGTSDALMNAVMSSEVHEDKDAVPHALALTGVALGYIMEDETLHDPFLQALLTAHAIVACRASPAQKAWVVELVRGGCPHEVTLAIGDGANDVPMLRAAHIGVGLCGQEGLQAALASDFSFAKFRFLSRLLFLHGHWNYYRLGTMVAYNIYKNAVFVLLLMFFLPFNGYSAIAAIDEWNLVLYSMLYTSLPTIAAGLLDQDVSEDSLLTHPELYTPGMYLRAFLHTRRALYARDPRPAVDCHAFSGGYGSPCA</sequence>
<evidence type="ECO:0000256" key="10">
    <source>
        <dbReference type="ARBA" id="ARBA00023136"/>
    </source>
</evidence>
<dbReference type="Pfam" id="PF16212">
    <property type="entry name" value="PhoLip_ATPase_C"/>
    <property type="match status" value="1"/>
</dbReference>
<feature type="binding site" evidence="13">
    <location>
        <position position="906"/>
    </location>
    <ligand>
        <name>ATP</name>
        <dbReference type="ChEBI" id="CHEBI:30616"/>
    </ligand>
</feature>
<feature type="transmembrane region" description="Helical" evidence="15">
    <location>
        <begin position="340"/>
        <end position="363"/>
    </location>
</feature>
<comment type="similarity">
    <text evidence="2 15">Belongs to the cation transport ATPase (P-type) (TC 3.A.3) family. Type IV subfamily.</text>
</comment>
<evidence type="ECO:0000256" key="14">
    <source>
        <dbReference type="PIRSR" id="PIRSR606539-3"/>
    </source>
</evidence>
<dbReference type="GO" id="GO:0005524">
    <property type="term" value="F:ATP binding"/>
    <property type="evidence" value="ECO:0007669"/>
    <property type="project" value="UniProtKB-UniRule"/>
</dbReference>
<feature type="binding site" evidence="14">
    <location>
        <position position="902"/>
    </location>
    <ligand>
        <name>Mg(2+)</name>
        <dbReference type="ChEBI" id="CHEBI:18420"/>
    </ligand>
</feature>
<dbReference type="GO" id="GO:0140326">
    <property type="term" value="F:ATPase-coupled intramembrane lipid transporter activity"/>
    <property type="evidence" value="ECO:0007669"/>
    <property type="project" value="UniProtKB-EC"/>
</dbReference>
<dbReference type="InterPro" id="IPR032631">
    <property type="entry name" value="P-type_ATPase_N"/>
</dbReference>
<dbReference type="SFLD" id="SFLDG00002">
    <property type="entry name" value="C1.7:_P-type_atpase_like"/>
    <property type="match status" value="1"/>
</dbReference>
<feature type="active site" description="4-aspartylphosphate intermediate" evidence="12">
    <location>
        <position position="468"/>
    </location>
</feature>
<dbReference type="NCBIfam" id="TIGR01652">
    <property type="entry name" value="ATPase-Plipid"/>
    <property type="match status" value="1"/>
</dbReference>
<dbReference type="PRINTS" id="PR00119">
    <property type="entry name" value="CATATPASE"/>
</dbReference>
<dbReference type="GO" id="GO:0000287">
    <property type="term" value="F:magnesium ion binding"/>
    <property type="evidence" value="ECO:0007669"/>
    <property type="project" value="UniProtKB-UniRule"/>
</dbReference>
<evidence type="ECO:0000313" key="19">
    <source>
        <dbReference type="EMBL" id="KAK3266342.1"/>
    </source>
</evidence>
<evidence type="ECO:0000256" key="1">
    <source>
        <dbReference type="ARBA" id="ARBA00004141"/>
    </source>
</evidence>
<dbReference type="InterPro" id="IPR036412">
    <property type="entry name" value="HAD-like_sf"/>
</dbReference>
<feature type="region of interest" description="Disordered" evidence="16">
    <location>
        <begin position="513"/>
        <end position="533"/>
    </location>
</feature>
<feature type="binding site" evidence="14">
    <location>
        <position position="468"/>
    </location>
    <ligand>
        <name>Mg(2+)</name>
        <dbReference type="ChEBI" id="CHEBI:18420"/>
    </ligand>
</feature>
<feature type="binding site" evidence="13">
    <location>
        <position position="645"/>
    </location>
    <ligand>
        <name>ATP</name>
        <dbReference type="ChEBI" id="CHEBI:30616"/>
    </ligand>
</feature>
<feature type="binding site" evidence="13">
    <location>
        <position position="468"/>
    </location>
    <ligand>
        <name>ATP</name>
        <dbReference type="ChEBI" id="CHEBI:30616"/>
    </ligand>
</feature>
<dbReference type="InterPro" id="IPR044492">
    <property type="entry name" value="P_typ_ATPase_HD_dom"/>
</dbReference>
<keyword evidence="6 13" id="KW-0067">ATP-binding</keyword>
<comment type="caution">
    <text evidence="19">The sequence shown here is derived from an EMBL/GenBank/DDBJ whole genome shotgun (WGS) entry which is preliminary data.</text>
</comment>
<dbReference type="PROSITE" id="PS00154">
    <property type="entry name" value="ATPASE_E1_E2"/>
    <property type="match status" value="1"/>
</dbReference>
<dbReference type="Gene3D" id="1.20.1110.10">
    <property type="entry name" value="Calcium-transporting ATPase, transmembrane domain"/>
    <property type="match status" value="1"/>
</dbReference>
<evidence type="ECO:0000256" key="7">
    <source>
        <dbReference type="ARBA" id="ARBA00022842"/>
    </source>
</evidence>
<evidence type="ECO:0000259" key="17">
    <source>
        <dbReference type="Pfam" id="PF16209"/>
    </source>
</evidence>
<evidence type="ECO:0000256" key="6">
    <source>
        <dbReference type="ARBA" id="ARBA00022840"/>
    </source>
</evidence>
<feature type="binding site" evidence="13">
    <location>
        <position position="668"/>
    </location>
    <ligand>
        <name>ATP</name>
        <dbReference type="ChEBI" id="CHEBI:30616"/>
    </ligand>
</feature>
<comment type="caution">
    <text evidence="15">Lacks conserved residue(s) required for the propagation of feature annotation.</text>
</comment>
<dbReference type="Gene3D" id="3.40.50.1000">
    <property type="entry name" value="HAD superfamily/HAD-like"/>
    <property type="match status" value="2"/>
</dbReference>
<dbReference type="InterPro" id="IPR006539">
    <property type="entry name" value="P-type_ATPase_IV"/>
</dbReference>
<dbReference type="Proteomes" id="UP001190700">
    <property type="component" value="Unassembled WGS sequence"/>
</dbReference>
<feature type="binding site" evidence="13">
    <location>
        <position position="881"/>
    </location>
    <ligand>
        <name>ATP</name>
        <dbReference type="ChEBI" id="CHEBI:30616"/>
    </ligand>
</feature>
<feature type="binding site" evidence="13">
    <location>
        <position position="783"/>
    </location>
    <ligand>
        <name>ATP</name>
        <dbReference type="ChEBI" id="CHEBI:30616"/>
    </ligand>
</feature>
<feature type="domain" description="P-type ATPase N-terminal" evidence="17">
    <location>
        <begin position="9"/>
        <end position="79"/>
    </location>
</feature>